<feature type="domain" description="OmpA-like" evidence="2">
    <location>
        <begin position="123"/>
        <end position="242"/>
    </location>
</feature>
<proteinExistence type="predicted"/>
<organism evidence="3 4">
    <name type="scientific">Atlantibacter hermannii NBRC 105704</name>
    <dbReference type="NCBI Taxonomy" id="1115512"/>
    <lineage>
        <taxon>Bacteria</taxon>
        <taxon>Pseudomonadati</taxon>
        <taxon>Pseudomonadota</taxon>
        <taxon>Gammaproteobacteria</taxon>
        <taxon>Enterobacterales</taxon>
        <taxon>Enterobacteriaceae</taxon>
        <taxon>Atlantibacter</taxon>
    </lineage>
</organism>
<evidence type="ECO:0000313" key="3">
    <source>
        <dbReference type="EMBL" id="GAB51587.1"/>
    </source>
</evidence>
<keyword evidence="4" id="KW-1185">Reference proteome</keyword>
<dbReference type="PANTHER" id="PTHR30329:SF21">
    <property type="entry name" value="LIPOPROTEIN YIAD-RELATED"/>
    <property type="match status" value="1"/>
</dbReference>
<dbReference type="RefSeq" id="WP_002434876.1">
    <property type="nucleotide sequence ID" value="NZ_BAFF01000003.1"/>
</dbReference>
<comment type="caution">
    <text evidence="3">The sequence shown here is derived from an EMBL/GenBank/DDBJ whole genome shotgun (WGS) entry which is preliminary data.</text>
</comment>
<sequence>MKLIVNSVSEKDRQKIVAALNDESIFSGNGISPLNNLGKIAVLEAAGKRETLPVRKAEIASANADASVDKSQATKAAQANEKRVILKNKSARELGELATVINSIAEKSHMQSNMEMEIVPQGLRILIKDDQNRSMFERGSAKIMPFFKKLLVELAPVFDSLDNKLIITGHTDAMQYKDGERYNNWNLSGDRALSARRVLEQAGMPVDKVMQVSAMSDQMLLNQQDPNGAENRRIEIMILTHSASDTLYQFFGEKGEKVVKPAVKRLEESSRDNSKIG</sequence>
<dbReference type="PROSITE" id="PS51123">
    <property type="entry name" value="OMPA_2"/>
    <property type="match status" value="1"/>
</dbReference>
<name>H5V0S9_ATLHE</name>
<evidence type="ECO:0000313" key="4">
    <source>
        <dbReference type="Proteomes" id="UP000010297"/>
    </source>
</evidence>
<dbReference type="InterPro" id="IPR036737">
    <property type="entry name" value="OmpA-like_sf"/>
</dbReference>
<dbReference type="Proteomes" id="UP000010297">
    <property type="component" value="Unassembled WGS sequence"/>
</dbReference>
<reference evidence="3 4" key="1">
    <citation type="submission" date="2012-02" db="EMBL/GenBank/DDBJ databases">
        <title>Whole genome shotgun sequence of Escherichia hermannii NBRC 105704.</title>
        <authorList>
            <person name="Yoshida I."/>
            <person name="Hosoyama A."/>
            <person name="Tsuchikane K."/>
            <person name="Katsumata H."/>
            <person name="Yamazaki S."/>
            <person name="Fujita N."/>
        </authorList>
    </citation>
    <scope>NUCLEOTIDE SEQUENCE [LARGE SCALE GENOMIC DNA]</scope>
    <source>
        <strain evidence="3 4">NBRC 105704</strain>
    </source>
</reference>
<dbReference type="InterPro" id="IPR050330">
    <property type="entry name" value="Bact_OuterMem_StrucFunc"/>
</dbReference>
<dbReference type="AlphaFoldDB" id="H5V0S9"/>
<gene>
    <name evidence="3" type="ORF">EH105704_03_00920</name>
</gene>
<dbReference type="CDD" id="cd07185">
    <property type="entry name" value="OmpA_C-like"/>
    <property type="match status" value="1"/>
</dbReference>
<dbReference type="PANTHER" id="PTHR30329">
    <property type="entry name" value="STATOR ELEMENT OF FLAGELLAR MOTOR COMPLEX"/>
    <property type="match status" value="1"/>
</dbReference>
<dbReference type="EMBL" id="BAFF01000003">
    <property type="protein sequence ID" value="GAB51587.1"/>
    <property type="molecule type" value="Genomic_DNA"/>
</dbReference>
<dbReference type="GO" id="GO:0016020">
    <property type="term" value="C:membrane"/>
    <property type="evidence" value="ECO:0007669"/>
    <property type="project" value="UniProtKB-UniRule"/>
</dbReference>
<protein>
    <recommendedName>
        <fullName evidence="2">OmpA-like domain-containing protein</fullName>
    </recommendedName>
</protein>
<keyword evidence="1" id="KW-0472">Membrane</keyword>
<accession>H5V0S9</accession>
<dbReference type="eggNOG" id="COG1360">
    <property type="taxonomic scope" value="Bacteria"/>
</dbReference>
<dbReference type="Pfam" id="PF00691">
    <property type="entry name" value="OmpA"/>
    <property type="match status" value="1"/>
</dbReference>
<evidence type="ECO:0000259" key="2">
    <source>
        <dbReference type="PROSITE" id="PS51123"/>
    </source>
</evidence>
<dbReference type="SUPFAM" id="SSF103088">
    <property type="entry name" value="OmpA-like"/>
    <property type="match status" value="1"/>
</dbReference>
<dbReference type="Gene3D" id="3.30.1330.60">
    <property type="entry name" value="OmpA-like domain"/>
    <property type="match status" value="1"/>
</dbReference>
<dbReference type="GeneID" id="92827853"/>
<dbReference type="InterPro" id="IPR006665">
    <property type="entry name" value="OmpA-like"/>
</dbReference>
<evidence type="ECO:0000256" key="1">
    <source>
        <dbReference type="PROSITE-ProRule" id="PRU00473"/>
    </source>
</evidence>